<dbReference type="PANTHER" id="PTHR30121">
    <property type="entry name" value="UNCHARACTERIZED PROTEIN YJGR-RELATED"/>
    <property type="match status" value="1"/>
</dbReference>
<feature type="coiled-coil region" evidence="1">
    <location>
        <begin position="730"/>
        <end position="768"/>
    </location>
</feature>
<proteinExistence type="predicted"/>
<name>A0A9D8KFE9_9DELT</name>
<dbReference type="EMBL" id="JAFGIX010000054">
    <property type="protein sequence ID" value="MBN1573669.1"/>
    <property type="molecule type" value="Genomic_DNA"/>
</dbReference>
<dbReference type="AlphaFoldDB" id="A0A9D8KFE9"/>
<dbReference type="PANTHER" id="PTHR30121:SF6">
    <property type="entry name" value="SLR6007 PROTEIN"/>
    <property type="match status" value="1"/>
</dbReference>
<protein>
    <submittedName>
        <fullName evidence="3">DUF853 family protein</fullName>
    </submittedName>
</protein>
<dbReference type="SUPFAM" id="SSF52540">
    <property type="entry name" value="P-loop containing nucleoside triphosphate hydrolases"/>
    <property type="match status" value="1"/>
</dbReference>
<comment type="caution">
    <text evidence="3">The sequence shown here is derived from an EMBL/GenBank/DDBJ whole genome shotgun (WGS) entry which is preliminary data.</text>
</comment>
<feature type="domain" description="Helicase HerA central" evidence="2">
    <location>
        <begin position="27"/>
        <end position="85"/>
    </location>
</feature>
<dbReference type="Gene3D" id="3.40.50.300">
    <property type="entry name" value="P-loop containing nucleotide triphosphate hydrolases"/>
    <property type="match status" value="2"/>
</dbReference>
<evidence type="ECO:0000259" key="2">
    <source>
        <dbReference type="Pfam" id="PF01935"/>
    </source>
</evidence>
<sequence length="800" mass="89531">MSEGNFYLGKEYDPKTDKVTDNQITYDPKDLNTHGVILGMTGSGKTGLSMIMLEEAALQGIPQIIIDPKGEMANLLLTFPDYRPEDYLPWIDPSQIKGGEGGLEEEAKSTAALWKKGHGEWGITPDRIRKLKDTCDFTVFTPGSAAAVPVNVLSSFRIPKGGGGDEERMRDLISGSVSALLSLVGIEADPIKSREHILLSKIWEDCWERGQDLNLEKIITFIADPPMKKVGVFDLETFYPRSERFELAMSLNNIVASPTFEAWRKGPPLSIDLLLRPNGNKPGVSIFYIAHLNEDERQFFVTILLSNLISWMMGQEGTSELRTMVYVDEALGMLPPHPKDPPTKKPIMTLLKQARAFGVGLLLATQNPVDLDYKALTNAGTWFIGRLQTKQDKGRLIEGLSYASKAAPPADVLDDLISGLKKRVFLCHNVHEKAPVLFQTRWAISYLRGPISKGRLKDLPAAYLPDAASVPEKADETTAGETLLPTPPKIEGVPNFFIAPNSDAYPTFANLVPTKETTDEKGFSMVPAIMARAEAKFDVEKKNISQKREIAKVIFPLGEREGGWDEAIGIPTGEDGEGQIRDDLPIPKENVVGFKPIPQWCVKKGILKKISDDFIDHLFIGEKATLFKNSNFDALSEFGEKREDFVERLKGIAEDAVDAEVEKIADKYRTKIDTIEKRIKKEERELNMREMEYSERKREEFLSAGETILGLVLGKRRSGLTTATSKRRMTRKAKGMMESTEAEITEFKEELKQLTYELEAEIDSIKEDALKKTEEIEQVDITLEKNDIYLLDFGILWIPL</sequence>
<dbReference type="Proteomes" id="UP000809273">
    <property type="component" value="Unassembled WGS sequence"/>
</dbReference>
<evidence type="ECO:0000256" key="1">
    <source>
        <dbReference type="SAM" id="Coils"/>
    </source>
</evidence>
<dbReference type="Pfam" id="PF01935">
    <property type="entry name" value="DUF87"/>
    <property type="match status" value="1"/>
</dbReference>
<reference evidence="3" key="2">
    <citation type="submission" date="2021-01" db="EMBL/GenBank/DDBJ databases">
        <authorList>
            <person name="Hahn C.R."/>
            <person name="Youssef N.H."/>
            <person name="Elshahed M."/>
        </authorList>
    </citation>
    <scope>NUCLEOTIDE SEQUENCE</scope>
    <source>
        <strain evidence="3">Zod_Metabat.24</strain>
    </source>
</reference>
<dbReference type="InterPro" id="IPR002789">
    <property type="entry name" value="HerA_central"/>
</dbReference>
<dbReference type="InterPro" id="IPR051162">
    <property type="entry name" value="T4SS_component"/>
</dbReference>
<organism evidence="3 4">
    <name type="scientific">Candidatus Zymogenus saltonus</name>
    <dbReference type="NCBI Taxonomy" id="2844893"/>
    <lineage>
        <taxon>Bacteria</taxon>
        <taxon>Deltaproteobacteria</taxon>
        <taxon>Candidatus Zymogenia</taxon>
        <taxon>Candidatus Zymogeniales</taxon>
        <taxon>Candidatus Zymogenaceae</taxon>
        <taxon>Candidatus Zymogenus</taxon>
    </lineage>
</organism>
<keyword evidence="1" id="KW-0175">Coiled coil</keyword>
<gene>
    <name evidence="3" type="ORF">JW984_10790</name>
</gene>
<evidence type="ECO:0000313" key="4">
    <source>
        <dbReference type="Proteomes" id="UP000809273"/>
    </source>
</evidence>
<accession>A0A9D8KFE9</accession>
<reference evidence="3" key="1">
    <citation type="journal article" date="2021" name="Environ. Microbiol.">
        <title>Genomic characterization of three novel Desulfobacterota classes expand the metabolic and phylogenetic diversity of the phylum.</title>
        <authorList>
            <person name="Murphy C.L."/>
            <person name="Biggerstaff J."/>
            <person name="Eichhorn A."/>
            <person name="Ewing E."/>
            <person name="Shahan R."/>
            <person name="Soriano D."/>
            <person name="Stewart S."/>
            <person name="VanMol K."/>
            <person name="Walker R."/>
            <person name="Walters P."/>
            <person name="Elshahed M.S."/>
            <person name="Youssef N.H."/>
        </authorList>
    </citation>
    <scope>NUCLEOTIDE SEQUENCE</scope>
    <source>
        <strain evidence="3">Zod_Metabat.24</strain>
    </source>
</reference>
<dbReference type="InterPro" id="IPR027417">
    <property type="entry name" value="P-loop_NTPase"/>
</dbReference>
<feature type="coiled-coil region" evidence="1">
    <location>
        <begin position="665"/>
        <end position="699"/>
    </location>
</feature>
<evidence type="ECO:0000313" key="3">
    <source>
        <dbReference type="EMBL" id="MBN1573669.1"/>
    </source>
</evidence>